<dbReference type="SUPFAM" id="SSF53955">
    <property type="entry name" value="Lysozyme-like"/>
    <property type="match status" value="1"/>
</dbReference>
<keyword evidence="6" id="KW-0328">Glycosyltransferase</keyword>
<dbReference type="GO" id="GO:0008955">
    <property type="term" value="F:peptidoglycan glycosyltransferase activity"/>
    <property type="evidence" value="ECO:0007669"/>
    <property type="project" value="UniProtKB-EC"/>
</dbReference>
<dbReference type="Gene3D" id="1.10.3810.10">
    <property type="entry name" value="Biosynthetic peptidoglycan transglycosylase-like"/>
    <property type="match status" value="1"/>
</dbReference>
<feature type="region of interest" description="Disordered" evidence="15">
    <location>
        <begin position="602"/>
        <end position="647"/>
    </location>
</feature>
<organism evidence="19 20">
    <name type="scientific">Phenylobacterium glaciei</name>
    <dbReference type="NCBI Taxonomy" id="2803784"/>
    <lineage>
        <taxon>Bacteria</taxon>
        <taxon>Pseudomonadati</taxon>
        <taxon>Pseudomonadota</taxon>
        <taxon>Alphaproteobacteria</taxon>
        <taxon>Caulobacterales</taxon>
        <taxon>Caulobacteraceae</taxon>
        <taxon>Phenylobacterium</taxon>
    </lineage>
</organism>
<comment type="pathway">
    <text evidence="1">Cell wall biogenesis; peptidoglycan biosynthesis.</text>
</comment>
<feature type="domain" description="Penicillin-binding protein transpeptidase" evidence="17">
    <location>
        <begin position="327"/>
        <end position="567"/>
    </location>
</feature>
<keyword evidence="5" id="KW-0645">Protease</keyword>
<evidence type="ECO:0000256" key="13">
    <source>
        <dbReference type="ARBA" id="ARBA00034000"/>
    </source>
</evidence>
<accession>A0A941D6U2</accession>
<evidence type="ECO:0000256" key="5">
    <source>
        <dbReference type="ARBA" id="ARBA00022670"/>
    </source>
</evidence>
<dbReference type="InterPro" id="IPR023346">
    <property type="entry name" value="Lysozyme-like_dom_sf"/>
</dbReference>
<comment type="catalytic activity">
    <reaction evidence="14">
        <text>[GlcNAc-(1-&gt;4)-Mur2Ac(oyl-L-Ala-gamma-D-Glu-L-Lys-D-Ala-D-Ala)](n)-di-trans,octa-cis-undecaprenyl diphosphate + beta-D-GlcNAc-(1-&gt;4)-Mur2Ac(oyl-L-Ala-gamma-D-Glu-L-Lys-D-Ala-D-Ala)-di-trans,octa-cis-undecaprenyl diphosphate = [GlcNAc-(1-&gt;4)-Mur2Ac(oyl-L-Ala-gamma-D-Glu-L-Lys-D-Ala-D-Ala)](n+1)-di-trans,octa-cis-undecaprenyl diphosphate + di-trans,octa-cis-undecaprenyl diphosphate + H(+)</text>
        <dbReference type="Rhea" id="RHEA:23708"/>
        <dbReference type="Rhea" id="RHEA-COMP:9602"/>
        <dbReference type="Rhea" id="RHEA-COMP:9603"/>
        <dbReference type="ChEBI" id="CHEBI:15378"/>
        <dbReference type="ChEBI" id="CHEBI:58405"/>
        <dbReference type="ChEBI" id="CHEBI:60033"/>
        <dbReference type="ChEBI" id="CHEBI:78435"/>
        <dbReference type="EC" id="2.4.99.28"/>
    </reaction>
</comment>
<dbReference type="PANTHER" id="PTHR32282">
    <property type="entry name" value="BINDING PROTEIN TRANSPEPTIDASE, PUTATIVE-RELATED"/>
    <property type="match status" value="1"/>
</dbReference>
<dbReference type="InterPro" id="IPR001460">
    <property type="entry name" value="PCN-bd_Tpept"/>
</dbReference>
<comment type="caution">
    <text evidence="19">The sequence shown here is derived from an EMBL/GenBank/DDBJ whole genome shotgun (WGS) entry which is preliminary data.</text>
</comment>
<proteinExistence type="inferred from homology"/>
<evidence type="ECO:0000256" key="14">
    <source>
        <dbReference type="ARBA" id="ARBA00049902"/>
    </source>
</evidence>
<dbReference type="Pfam" id="PF00905">
    <property type="entry name" value="Transpeptidase"/>
    <property type="match status" value="1"/>
</dbReference>
<evidence type="ECO:0000256" key="4">
    <source>
        <dbReference type="ARBA" id="ARBA00022645"/>
    </source>
</evidence>
<dbReference type="SUPFAM" id="SSF56601">
    <property type="entry name" value="beta-lactamase/transpeptidase-like"/>
    <property type="match status" value="1"/>
</dbReference>
<sequence length="647" mass="69937">MANAQSPRRAPRTPAQAALYWSAVIGVWGLIFLVAFFAVFAVDLPDTSKLYDVKRQPSISYLDRSGALVAVRGSQYAPPVDLDKLPPYVPKAFIAIEDRWFYWHIGFNPWGIIRSTLYNVTHHGGPLRGGSTITQQLARNLFLTANQTYRRKAQELILAVWLEAKFSKKEILSLYLNRVYFGAGAYGIEAAAQRYFNKPASQLTIGESALLAGMMKGPSRYSPVSATDRAARRATIVLDEMVRTRAITPEQRAEAFKTPVRVNPVLANQRAQYFTDWVDDQVRALVGEPTEDLVVETTLDLPIQTAAEQSLRRGVEAGKAQGVGQGALVAIDGEGRIRAYVGGSSYADSQFDRATMAQRQAGSSFKPFVYLTAMEQGRTPATPVVDEPLKIGTWEPKNYTGRFLGPMSLQTALAQSINTVAARLANEVGTGNVAATARRLGITSHIQLDPSMALGAVEVSPMEMAQAYAPFSNGGFLAKGYGIERIRTASGKVLYDHGVDKGARRAVIGSPALQYMNQMMRQVITSGTGTKARVAGFDIAGKTGTTSDYRDAWFVGYTGGFVTAVWVGRDDNTPMKKVTGGGAPAGIWHDFMTAALPRLKTQPIPGGTLAPPPVEAPAPSDPIGDLLSGDGPKTEAPAEKPAEEIPY</sequence>
<dbReference type="Gene3D" id="3.40.710.10">
    <property type="entry name" value="DD-peptidase/beta-lactamase superfamily"/>
    <property type="match status" value="1"/>
</dbReference>
<feature type="transmembrane region" description="Helical" evidence="16">
    <location>
        <begin position="18"/>
        <end position="42"/>
    </location>
</feature>
<dbReference type="InterPro" id="IPR012338">
    <property type="entry name" value="Beta-lactam/transpept-like"/>
</dbReference>
<dbReference type="Proteomes" id="UP000622580">
    <property type="component" value="Unassembled WGS sequence"/>
</dbReference>
<keyword evidence="16" id="KW-1133">Transmembrane helix</keyword>
<name>A0A941D6U2_9CAUL</name>
<keyword evidence="16" id="KW-0472">Membrane</keyword>
<dbReference type="AlphaFoldDB" id="A0A941D6U2"/>
<evidence type="ECO:0000256" key="7">
    <source>
        <dbReference type="ARBA" id="ARBA00022679"/>
    </source>
</evidence>
<evidence type="ECO:0000256" key="2">
    <source>
        <dbReference type="ARBA" id="ARBA00007090"/>
    </source>
</evidence>
<keyword evidence="20" id="KW-1185">Reference proteome</keyword>
<protein>
    <submittedName>
        <fullName evidence="19">Penicillin-binding protein 1A</fullName>
    </submittedName>
</protein>
<gene>
    <name evidence="19" type="ORF">JKL49_20550</name>
</gene>
<dbReference type="GO" id="GO:0030288">
    <property type="term" value="C:outer membrane-bounded periplasmic space"/>
    <property type="evidence" value="ECO:0007669"/>
    <property type="project" value="TreeGrafter"/>
</dbReference>
<keyword evidence="16" id="KW-0812">Transmembrane</keyword>
<keyword evidence="8" id="KW-0378">Hydrolase</keyword>
<evidence type="ECO:0000313" key="20">
    <source>
        <dbReference type="Proteomes" id="UP000622580"/>
    </source>
</evidence>
<feature type="compositionally biased region" description="Basic and acidic residues" evidence="15">
    <location>
        <begin position="632"/>
        <end position="647"/>
    </location>
</feature>
<keyword evidence="9" id="KW-0133">Cell shape</keyword>
<evidence type="ECO:0000256" key="6">
    <source>
        <dbReference type="ARBA" id="ARBA00022676"/>
    </source>
</evidence>
<dbReference type="GO" id="GO:0071555">
    <property type="term" value="P:cell wall organization"/>
    <property type="evidence" value="ECO:0007669"/>
    <property type="project" value="UniProtKB-KW"/>
</dbReference>
<evidence type="ECO:0000259" key="18">
    <source>
        <dbReference type="Pfam" id="PF00912"/>
    </source>
</evidence>
<evidence type="ECO:0000256" key="10">
    <source>
        <dbReference type="ARBA" id="ARBA00022984"/>
    </source>
</evidence>
<reference evidence="19" key="1">
    <citation type="submission" date="2021-04" db="EMBL/GenBank/DDBJ databases">
        <title>Draft genome assembly of strain Phenylobacterium sp. 20VBR1 using MiniION and Illumina platforms.</title>
        <authorList>
            <person name="Thomas F.A."/>
            <person name="Krishnan K.P."/>
            <person name="Sinha R.K."/>
        </authorList>
    </citation>
    <scope>NUCLEOTIDE SEQUENCE</scope>
    <source>
        <strain evidence="19">20VBR1</strain>
    </source>
</reference>
<evidence type="ECO:0000256" key="12">
    <source>
        <dbReference type="ARBA" id="ARBA00023316"/>
    </source>
</evidence>
<dbReference type="RefSeq" id="WP_215343309.1">
    <property type="nucleotide sequence ID" value="NZ_JAGSGD010000003.1"/>
</dbReference>
<keyword evidence="11" id="KW-0511">Multifunctional enzyme</keyword>
<evidence type="ECO:0000256" key="3">
    <source>
        <dbReference type="ARBA" id="ARBA00007739"/>
    </source>
</evidence>
<comment type="similarity">
    <text evidence="3">In the N-terminal section; belongs to the glycosyltransferase 51 family.</text>
</comment>
<comment type="catalytic activity">
    <reaction evidence="13">
        <text>Preferential cleavage: (Ac)2-L-Lys-D-Ala-|-D-Ala. Also transpeptidation of peptidyl-alanyl moieties that are N-acyl substituents of D-alanine.</text>
        <dbReference type="EC" id="3.4.16.4"/>
    </reaction>
</comment>
<evidence type="ECO:0000256" key="8">
    <source>
        <dbReference type="ARBA" id="ARBA00022801"/>
    </source>
</evidence>
<dbReference type="NCBIfam" id="TIGR02074">
    <property type="entry name" value="PBP_1a_fam"/>
    <property type="match status" value="1"/>
</dbReference>
<evidence type="ECO:0000256" key="16">
    <source>
        <dbReference type="SAM" id="Phobius"/>
    </source>
</evidence>
<dbReference type="EMBL" id="JAGSGD010000003">
    <property type="protein sequence ID" value="MBR7621793.1"/>
    <property type="molecule type" value="Genomic_DNA"/>
</dbReference>
<keyword evidence="12" id="KW-0961">Cell wall biogenesis/degradation</keyword>
<dbReference type="Pfam" id="PF00912">
    <property type="entry name" value="Transgly"/>
    <property type="match status" value="1"/>
</dbReference>
<dbReference type="PANTHER" id="PTHR32282:SF33">
    <property type="entry name" value="PEPTIDOGLYCAN GLYCOSYLTRANSFERASE"/>
    <property type="match status" value="1"/>
</dbReference>
<comment type="similarity">
    <text evidence="2">In the C-terminal section; belongs to the transpeptidase family.</text>
</comment>
<dbReference type="FunFam" id="1.10.3810.10:FF:000001">
    <property type="entry name" value="Penicillin-binding protein 1A"/>
    <property type="match status" value="1"/>
</dbReference>
<feature type="compositionally biased region" description="Pro residues" evidence="15">
    <location>
        <begin position="610"/>
        <end position="620"/>
    </location>
</feature>
<evidence type="ECO:0000256" key="1">
    <source>
        <dbReference type="ARBA" id="ARBA00004752"/>
    </source>
</evidence>
<keyword evidence="10" id="KW-0573">Peptidoglycan synthesis</keyword>
<dbReference type="GO" id="GO:0006508">
    <property type="term" value="P:proteolysis"/>
    <property type="evidence" value="ECO:0007669"/>
    <property type="project" value="UniProtKB-KW"/>
</dbReference>
<dbReference type="GO" id="GO:0008658">
    <property type="term" value="F:penicillin binding"/>
    <property type="evidence" value="ECO:0007669"/>
    <property type="project" value="InterPro"/>
</dbReference>
<evidence type="ECO:0000256" key="9">
    <source>
        <dbReference type="ARBA" id="ARBA00022960"/>
    </source>
</evidence>
<evidence type="ECO:0000259" key="17">
    <source>
        <dbReference type="Pfam" id="PF00905"/>
    </source>
</evidence>
<dbReference type="InterPro" id="IPR050396">
    <property type="entry name" value="Glycosyltr_51/Transpeptidase"/>
</dbReference>
<evidence type="ECO:0000313" key="19">
    <source>
        <dbReference type="EMBL" id="MBR7621793.1"/>
    </source>
</evidence>
<dbReference type="GO" id="GO:0008360">
    <property type="term" value="P:regulation of cell shape"/>
    <property type="evidence" value="ECO:0007669"/>
    <property type="project" value="UniProtKB-KW"/>
</dbReference>
<dbReference type="InterPro" id="IPR036950">
    <property type="entry name" value="PBP_transglycosylase"/>
</dbReference>
<feature type="domain" description="Glycosyl transferase family 51" evidence="18">
    <location>
        <begin position="74"/>
        <end position="241"/>
    </location>
</feature>
<keyword evidence="7" id="KW-0808">Transferase</keyword>
<dbReference type="GO" id="GO:0009252">
    <property type="term" value="P:peptidoglycan biosynthetic process"/>
    <property type="evidence" value="ECO:0007669"/>
    <property type="project" value="UniProtKB-KW"/>
</dbReference>
<keyword evidence="4" id="KW-0121">Carboxypeptidase</keyword>
<dbReference type="GO" id="GO:0009002">
    <property type="term" value="F:serine-type D-Ala-D-Ala carboxypeptidase activity"/>
    <property type="evidence" value="ECO:0007669"/>
    <property type="project" value="UniProtKB-EC"/>
</dbReference>
<dbReference type="InterPro" id="IPR001264">
    <property type="entry name" value="Glyco_trans_51"/>
</dbReference>
<evidence type="ECO:0000256" key="11">
    <source>
        <dbReference type="ARBA" id="ARBA00023268"/>
    </source>
</evidence>
<evidence type="ECO:0000256" key="15">
    <source>
        <dbReference type="SAM" id="MobiDB-lite"/>
    </source>
</evidence>